<dbReference type="EMBL" id="BAABUK010000009">
    <property type="protein sequence ID" value="GAA5811397.1"/>
    <property type="molecule type" value="Genomic_DNA"/>
</dbReference>
<proteinExistence type="predicted"/>
<accession>A0ABP9YX28</accession>
<reference evidence="3 4" key="1">
    <citation type="submission" date="2024-04" db="EMBL/GenBank/DDBJ databases">
        <title>genome sequences of Mucor flavus KT1a and Helicostylum pulchrum KT1b strains isolated from the surface of a dry-aged beef.</title>
        <authorList>
            <person name="Toyotome T."/>
            <person name="Hosono M."/>
            <person name="Torimaru M."/>
            <person name="Fukuda K."/>
            <person name="Mikami N."/>
        </authorList>
    </citation>
    <scope>NUCLEOTIDE SEQUENCE [LARGE SCALE GENOMIC DNA]</scope>
    <source>
        <strain evidence="3 4">KT1a</strain>
    </source>
</reference>
<sequence>MKPRPALRLLPRLLSPRISEPQKTLCLVVFTAVRHTFLGLLRYSTNYHSEVTEDQNTLQKTRLICLCDNLSRPCIEATLSLNVLFMVTSSFPQGEDASAPYINNGLISLKIPITEFMSLKDRIIFKFINSARYAFKLQSSIGKQNKMLKSLGDTVKLVNTAFGFEQGRPVGPLMEFVGPIIPKSHSSLTPDIEEFLSIHRRVAYVAFGQLALGTESDGTLVLTGLLESLESKHIDDHKDILFLNWAPQMAILHHSSTHMFVTHGGAGSLYESSYTGVPVVVYPFFGDQDSAAVTSEKNGIGLFLNREKSQINANNIIGRVAKDADGQFQFNINRFKALVQIKSERGVVRGADVTEEVLFVQKDGKLEYCMDFYHLFQLWYCEYSTDCCSRKKKKDRTLFSSHRAFTSKSCEQLTSSLEDFMPSSAFSVSPILTASLFDEIANSPGTAALAISDTNRLRLLSTETRLLQPPRWRRRQPSRPTINTQDQFDHIDHIGPVTSRFMYSQNCIDDRVVDTDPLCNDIHHMLDFDVVFDDGGQYGAMYGIENILSNDGSVYCSGRKGAVNILSQYCGFVESGLISDTSCSISKMVIKAPQHGFTAPCKEGLIFVTHKKINVFETAYFDHFTKDQYDKYIQEKQSLNGRLDVTDPVAWFTLEKDEPCIIDLVDRSGKYVLIKLLRATHESDNIDMQYIGFIGHVGARSFGCAKLC</sequence>
<comment type="caution">
    <text evidence="3">The sequence shown here is derived from an EMBL/GenBank/DDBJ whole genome shotgun (WGS) entry which is preliminary data.</text>
</comment>
<dbReference type="PANTHER" id="PTHR48043:SF145">
    <property type="entry name" value="FI06409P-RELATED"/>
    <property type="match status" value="1"/>
</dbReference>
<dbReference type="Pfam" id="PF00201">
    <property type="entry name" value="UDPGT"/>
    <property type="match status" value="1"/>
</dbReference>
<dbReference type="Gene3D" id="3.40.50.2000">
    <property type="entry name" value="Glycogen Phosphorylase B"/>
    <property type="match status" value="1"/>
</dbReference>
<protein>
    <submittedName>
        <fullName evidence="3">Uncharacterized protein</fullName>
    </submittedName>
</protein>
<name>A0ABP9YX28_9FUNG</name>
<keyword evidence="4" id="KW-1185">Reference proteome</keyword>
<dbReference type="Proteomes" id="UP001473302">
    <property type="component" value="Unassembled WGS sequence"/>
</dbReference>
<keyword evidence="1" id="KW-0328">Glycosyltransferase</keyword>
<dbReference type="PANTHER" id="PTHR48043">
    <property type="entry name" value="EG:EG0003.4 PROTEIN-RELATED"/>
    <property type="match status" value="1"/>
</dbReference>
<evidence type="ECO:0000256" key="2">
    <source>
        <dbReference type="ARBA" id="ARBA00022679"/>
    </source>
</evidence>
<evidence type="ECO:0000256" key="1">
    <source>
        <dbReference type="ARBA" id="ARBA00022676"/>
    </source>
</evidence>
<dbReference type="InterPro" id="IPR050271">
    <property type="entry name" value="UDP-glycosyltransferase"/>
</dbReference>
<dbReference type="SUPFAM" id="SSF53756">
    <property type="entry name" value="UDP-Glycosyltransferase/glycogen phosphorylase"/>
    <property type="match status" value="1"/>
</dbReference>
<evidence type="ECO:0000313" key="4">
    <source>
        <dbReference type="Proteomes" id="UP001473302"/>
    </source>
</evidence>
<gene>
    <name evidence="3" type="ORF">MFLAVUS_004832</name>
</gene>
<organism evidence="3 4">
    <name type="scientific">Mucor flavus</name>
    <dbReference type="NCBI Taxonomy" id="439312"/>
    <lineage>
        <taxon>Eukaryota</taxon>
        <taxon>Fungi</taxon>
        <taxon>Fungi incertae sedis</taxon>
        <taxon>Mucoromycota</taxon>
        <taxon>Mucoromycotina</taxon>
        <taxon>Mucoromycetes</taxon>
        <taxon>Mucorales</taxon>
        <taxon>Mucorineae</taxon>
        <taxon>Mucoraceae</taxon>
        <taxon>Mucor</taxon>
    </lineage>
</organism>
<dbReference type="InterPro" id="IPR002213">
    <property type="entry name" value="UDP_glucos_trans"/>
</dbReference>
<evidence type="ECO:0000313" key="3">
    <source>
        <dbReference type="EMBL" id="GAA5811397.1"/>
    </source>
</evidence>
<keyword evidence="2" id="KW-0808">Transferase</keyword>